<keyword evidence="1 3" id="KW-0812">Transmembrane</keyword>
<dbReference type="Gene3D" id="1.10.1760.20">
    <property type="match status" value="1"/>
</dbReference>
<dbReference type="RefSeq" id="WP_153384941.1">
    <property type="nucleotide sequence ID" value="NZ_VDFO01000026.1"/>
</dbReference>
<dbReference type="EMBL" id="VDFO01000026">
    <property type="protein sequence ID" value="MQS97777.1"/>
    <property type="molecule type" value="Genomic_DNA"/>
</dbReference>
<feature type="transmembrane region" description="Helical" evidence="3">
    <location>
        <begin position="137"/>
        <end position="155"/>
    </location>
</feature>
<name>A0A5P0ZMT2_9LACO</name>
<dbReference type="AlphaFoldDB" id="A0A5P0ZMT2"/>
<accession>A0A5P0ZMT2</accession>
<proteinExistence type="predicted"/>
<evidence type="ECO:0000256" key="3">
    <source>
        <dbReference type="SAM" id="Phobius"/>
    </source>
</evidence>
<dbReference type="Pfam" id="PF07155">
    <property type="entry name" value="ECF-ribofla_trS"/>
    <property type="match status" value="1"/>
</dbReference>
<dbReference type="PANTHER" id="PTHR37815:SF3">
    <property type="entry name" value="UPF0397 PROTEIN SPR0429"/>
    <property type="match status" value="1"/>
</dbReference>
<keyword evidence="6" id="KW-1185">Reference proteome</keyword>
<dbReference type="GO" id="GO:0016020">
    <property type="term" value="C:membrane"/>
    <property type="evidence" value="ECO:0007669"/>
    <property type="project" value="InterPro"/>
</dbReference>
<organism evidence="4 7">
    <name type="scientific">Companilactobacillus halodurans</name>
    <dbReference type="NCBI Taxonomy" id="2584183"/>
    <lineage>
        <taxon>Bacteria</taxon>
        <taxon>Bacillati</taxon>
        <taxon>Bacillota</taxon>
        <taxon>Bacilli</taxon>
        <taxon>Lactobacillales</taxon>
        <taxon>Lactobacillaceae</taxon>
        <taxon>Companilactobacillus</taxon>
    </lineage>
</organism>
<keyword evidence="3" id="KW-0472">Membrane</keyword>
<comment type="caution">
    <text evidence="4">The sequence shown here is derived from an EMBL/GenBank/DDBJ whole genome shotgun (WGS) entry which is preliminary data.</text>
</comment>
<evidence type="ECO:0000313" key="5">
    <source>
        <dbReference type="EMBL" id="MQS97777.1"/>
    </source>
</evidence>
<evidence type="ECO:0000256" key="2">
    <source>
        <dbReference type="ARBA" id="ARBA00022989"/>
    </source>
</evidence>
<dbReference type="PANTHER" id="PTHR37815">
    <property type="entry name" value="UPF0397 PROTEIN BC_2624-RELATED"/>
    <property type="match status" value="1"/>
</dbReference>
<feature type="transmembrane region" description="Helical" evidence="3">
    <location>
        <begin position="107"/>
        <end position="131"/>
    </location>
</feature>
<sequence length="166" mass="17546">MGHSSVKTISLIAILTALTVGMSLLVVIPIPNTKGMVTLCEVGIFTSAILFKNPVGFSVGAISGFLIDIISGFPVWCLFSLVIHGLEGFVVAYLVPKEDKSIKKIILPLLLGSIIMVVGYCLATILLFGIAAGLASIIGNIFQVVFGLVVTLLIVKSLARFSRVIN</sequence>
<reference evidence="6 7" key="1">
    <citation type="journal article" date="2019" name="Syst. Appl. Microbiol.">
        <title>Polyphasic characterization of two novel Lactobacillus spp. isolated from blown salami packages: Description of Lactobacillus halodurans sp. nov. and Lactobacillus salsicarnum sp. nov.</title>
        <authorList>
            <person name="Schuster J.A."/>
            <person name="Klingl A."/>
            <person name="Vogel R.F."/>
            <person name="Ehrmann M.A."/>
        </authorList>
    </citation>
    <scope>NUCLEOTIDE SEQUENCE [LARGE SCALE GENOMIC DNA]</scope>
    <source>
        <strain evidence="5 6">TMW 1.1920</strain>
        <strain evidence="4 7">TMW 1.2172</strain>
    </source>
</reference>
<evidence type="ECO:0000313" key="7">
    <source>
        <dbReference type="Proteomes" id="UP000414364"/>
    </source>
</evidence>
<dbReference type="InterPro" id="IPR009825">
    <property type="entry name" value="ECF_substrate-spec-like"/>
</dbReference>
<dbReference type="Proteomes" id="UP000371423">
    <property type="component" value="Unassembled WGS sequence"/>
</dbReference>
<gene>
    <name evidence="5" type="ORF">FHL05_07725</name>
    <name evidence="4" type="ORF">FHL06_03885</name>
</gene>
<dbReference type="EMBL" id="VDFP01000005">
    <property type="protein sequence ID" value="MQS75533.1"/>
    <property type="molecule type" value="Genomic_DNA"/>
</dbReference>
<dbReference type="Proteomes" id="UP000414364">
    <property type="component" value="Unassembled WGS sequence"/>
</dbReference>
<evidence type="ECO:0000313" key="6">
    <source>
        <dbReference type="Proteomes" id="UP000371423"/>
    </source>
</evidence>
<feature type="transmembrane region" description="Helical" evidence="3">
    <location>
        <begin position="6"/>
        <end position="30"/>
    </location>
</feature>
<evidence type="ECO:0000256" key="1">
    <source>
        <dbReference type="ARBA" id="ARBA00022692"/>
    </source>
</evidence>
<protein>
    <submittedName>
        <fullName evidence="4">ECF transporter S component</fullName>
    </submittedName>
</protein>
<feature type="transmembrane region" description="Helical" evidence="3">
    <location>
        <begin position="73"/>
        <end position="95"/>
    </location>
</feature>
<evidence type="ECO:0000313" key="4">
    <source>
        <dbReference type="EMBL" id="MQS75533.1"/>
    </source>
</evidence>
<feature type="transmembrane region" description="Helical" evidence="3">
    <location>
        <begin position="42"/>
        <end position="67"/>
    </location>
</feature>
<keyword evidence="2 3" id="KW-1133">Transmembrane helix</keyword>
<dbReference type="OrthoDB" id="411368at2"/>